<evidence type="ECO:0000313" key="2">
    <source>
        <dbReference type="EMBL" id="EIT73828.1"/>
    </source>
</evidence>
<reference evidence="2 3" key="1">
    <citation type="journal article" date="2012" name="Eukaryot. Cell">
        <title>Draft genome sequence of Aspergillus oryzae strain 3.042.</title>
        <authorList>
            <person name="Zhao G."/>
            <person name="Yao Y."/>
            <person name="Qi W."/>
            <person name="Wang C."/>
            <person name="Hou L."/>
            <person name="Zeng B."/>
            <person name="Cao X."/>
        </authorList>
    </citation>
    <scope>NUCLEOTIDE SEQUENCE [LARGE SCALE GENOMIC DNA]</scope>
    <source>
        <strain evidence="2 3">3.042</strain>
    </source>
</reference>
<dbReference type="Proteomes" id="UP000002812">
    <property type="component" value="Unassembled WGS sequence"/>
</dbReference>
<sequence length="105" mass="11641">MQSHIIPTNSRTALAFINCLSNVCQSYAPYLYLDLGAPRYTTAFSVNIGMSSTTIIFSTILRIYLGSLNKKLDQEEGIDLGTDAHDNEEHGLPGLTVRQGFRFLL</sequence>
<dbReference type="HOGENOM" id="CLU_2236036_0_0_1"/>
<proteinExistence type="predicted"/>
<evidence type="ECO:0000313" key="3">
    <source>
        <dbReference type="Proteomes" id="UP000002812"/>
    </source>
</evidence>
<keyword evidence="1" id="KW-0472">Membrane</keyword>
<evidence type="ECO:0000256" key="1">
    <source>
        <dbReference type="SAM" id="Phobius"/>
    </source>
</evidence>
<feature type="transmembrane region" description="Helical" evidence="1">
    <location>
        <begin position="12"/>
        <end position="32"/>
    </location>
</feature>
<comment type="caution">
    <text evidence="2">The sequence shown here is derived from an EMBL/GenBank/DDBJ whole genome shotgun (WGS) entry which is preliminary data.</text>
</comment>
<dbReference type="EMBL" id="AKHY01000199">
    <property type="protein sequence ID" value="EIT73828.1"/>
    <property type="molecule type" value="Genomic_DNA"/>
</dbReference>
<gene>
    <name evidence="2" type="ORF">Ao3042_10346</name>
</gene>
<name>I8TJ94_ASPO3</name>
<reference evidence="3" key="2">
    <citation type="submission" date="2012-06" db="EMBL/GenBank/DDBJ databases">
        <title>Comparative genomic analyses of Aspergillus oryzae 3.042 and A. oryzae RIB40 for soy-sauce fermentation.</title>
        <authorList>
            <person name="Zhao G."/>
            <person name="Hou L."/>
            <person name="Wang C."/>
            <person name="Cao X."/>
        </authorList>
    </citation>
    <scope>NUCLEOTIDE SEQUENCE [LARGE SCALE GENOMIC DNA]</scope>
    <source>
        <strain evidence="3">3.042</strain>
    </source>
</reference>
<dbReference type="AlphaFoldDB" id="I8TJ94"/>
<protein>
    <submittedName>
        <fullName evidence="2">Uncharacterized protein</fullName>
    </submittedName>
</protein>
<accession>I8TJ94</accession>
<feature type="transmembrane region" description="Helical" evidence="1">
    <location>
        <begin position="44"/>
        <end position="65"/>
    </location>
</feature>
<keyword evidence="1" id="KW-0812">Transmembrane</keyword>
<keyword evidence="1" id="KW-1133">Transmembrane helix</keyword>
<organism evidence="2 3">
    <name type="scientific">Aspergillus oryzae (strain 3.042)</name>
    <name type="common">Yellow koji mold</name>
    <dbReference type="NCBI Taxonomy" id="1160506"/>
    <lineage>
        <taxon>Eukaryota</taxon>
        <taxon>Fungi</taxon>
        <taxon>Dikarya</taxon>
        <taxon>Ascomycota</taxon>
        <taxon>Pezizomycotina</taxon>
        <taxon>Eurotiomycetes</taxon>
        <taxon>Eurotiomycetidae</taxon>
        <taxon>Eurotiales</taxon>
        <taxon>Aspergillaceae</taxon>
        <taxon>Aspergillus</taxon>
        <taxon>Aspergillus subgen. Circumdati</taxon>
    </lineage>
</organism>